<dbReference type="AlphaFoldDB" id="A0A8J7QC70"/>
<dbReference type="InterPro" id="IPR041916">
    <property type="entry name" value="Anti_sigma_zinc_sf"/>
</dbReference>
<evidence type="ECO:0000313" key="3">
    <source>
        <dbReference type="EMBL" id="MBO1321429.1"/>
    </source>
</evidence>
<sequence>MTYRDIHPNQEAETQSDQLLEAFFQQQVATEQDHPDAGLLAMYSDGRLDEARARQVQDHLRTCRECTRIVLDLRGAAGHDAEAPPIDDATIEAAWQSFVARHPAAAEETGTRANKTARRKKGAAAWAPWLTLAAALPLAFLLGLWFGRARPAPPPALMAGDQILQLSGETFRGEDNGIPHLSRQLETAVIHLIPTKPTRYPSYRIRWTRENQILGEIAPLQLHEIGVVTLVVAPAQFPAGDYELHLAGYNGTDFEHLDTYQLRLTNAPQPMGAR</sequence>
<keyword evidence="1" id="KW-1133">Transmembrane helix</keyword>
<organism evidence="3 4">
    <name type="scientific">Acanthopleuribacter pedis</name>
    <dbReference type="NCBI Taxonomy" id="442870"/>
    <lineage>
        <taxon>Bacteria</taxon>
        <taxon>Pseudomonadati</taxon>
        <taxon>Acidobacteriota</taxon>
        <taxon>Holophagae</taxon>
        <taxon>Acanthopleuribacterales</taxon>
        <taxon>Acanthopleuribacteraceae</taxon>
        <taxon>Acanthopleuribacter</taxon>
    </lineage>
</organism>
<dbReference type="Proteomes" id="UP000664417">
    <property type="component" value="Unassembled WGS sequence"/>
</dbReference>
<proteinExistence type="predicted"/>
<comment type="caution">
    <text evidence="3">The sequence shown here is derived from an EMBL/GenBank/DDBJ whole genome shotgun (WGS) entry which is preliminary data.</text>
</comment>
<dbReference type="InterPro" id="IPR027383">
    <property type="entry name" value="Znf_put"/>
</dbReference>
<evidence type="ECO:0000256" key="1">
    <source>
        <dbReference type="SAM" id="Phobius"/>
    </source>
</evidence>
<keyword evidence="1" id="KW-0812">Transmembrane</keyword>
<dbReference type="RefSeq" id="WP_207861403.1">
    <property type="nucleotide sequence ID" value="NZ_JAFREP010000024.1"/>
</dbReference>
<feature type="transmembrane region" description="Helical" evidence="1">
    <location>
        <begin position="123"/>
        <end position="146"/>
    </location>
</feature>
<evidence type="ECO:0000259" key="2">
    <source>
        <dbReference type="Pfam" id="PF13490"/>
    </source>
</evidence>
<keyword evidence="1" id="KW-0472">Membrane</keyword>
<dbReference type="Pfam" id="PF13490">
    <property type="entry name" value="zf-HC2"/>
    <property type="match status" value="1"/>
</dbReference>
<reference evidence="3" key="1">
    <citation type="submission" date="2021-03" db="EMBL/GenBank/DDBJ databases">
        <authorList>
            <person name="Wang G."/>
        </authorList>
    </citation>
    <scope>NUCLEOTIDE SEQUENCE</scope>
    <source>
        <strain evidence="3">KCTC 12899</strain>
    </source>
</reference>
<gene>
    <name evidence="3" type="ORF">J3U88_23305</name>
</gene>
<protein>
    <submittedName>
        <fullName evidence="3">Zf-HC2 domain-containing protein</fullName>
    </submittedName>
</protein>
<accession>A0A8J7QC70</accession>
<name>A0A8J7QC70_9BACT</name>
<keyword evidence="4" id="KW-1185">Reference proteome</keyword>
<dbReference type="EMBL" id="JAFREP010000024">
    <property type="protein sequence ID" value="MBO1321429.1"/>
    <property type="molecule type" value="Genomic_DNA"/>
</dbReference>
<feature type="domain" description="Putative zinc-finger" evidence="2">
    <location>
        <begin position="45"/>
        <end position="66"/>
    </location>
</feature>
<evidence type="ECO:0000313" key="4">
    <source>
        <dbReference type="Proteomes" id="UP000664417"/>
    </source>
</evidence>
<dbReference type="Gene3D" id="1.10.10.1320">
    <property type="entry name" value="Anti-sigma factor, zinc-finger domain"/>
    <property type="match status" value="1"/>
</dbReference>